<evidence type="ECO:0000256" key="14">
    <source>
        <dbReference type="SAM" id="MobiDB-lite"/>
    </source>
</evidence>
<feature type="region of interest" description="Disordered" evidence="14">
    <location>
        <begin position="48"/>
        <end position="86"/>
    </location>
</feature>
<comment type="subcellular location">
    <subcellularLocation>
        <location evidence="1">Cell membrane</location>
    </subcellularLocation>
    <subcellularLocation>
        <location evidence="2">Cytoplasm</location>
    </subcellularLocation>
</comment>
<reference evidence="16 17" key="1">
    <citation type="submission" date="2016-06" db="EMBL/GenBank/DDBJ databases">
        <title>Genome of Rhinopithecus bieti.</title>
        <authorList>
            <person name="Wu"/>
            <person name="C.-I. and Zhang"/>
            <person name="Y."/>
        </authorList>
    </citation>
    <scope>NUCLEOTIDE SEQUENCE</scope>
</reference>
<evidence type="ECO:0000313" key="16">
    <source>
        <dbReference type="Ensembl" id="ENSRBIP00000003083.1"/>
    </source>
</evidence>
<evidence type="ECO:0000256" key="9">
    <source>
        <dbReference type="ARBA" id="ARBA00022741"/>
    </source>
</evidence>
<evidence type="ECO:0000256" key="8">
    <source>
        <dbReference type="ARBA" id="ARBA00022737"/>
    </source>
</evidence>
<keyword evidence="9" id="KW-0547">Nucleotide-binding</keyword>
<keyword evidence="8" id="KW-0677">Repeat</keyword>
<feature type="domain" description="Cyclic nucleotide-binding" evidence="15">
    <location>
        <begin position="117"/>
        <end position="230"/>
    </location>
</feature>
<dbReference type="GO" id="GO:0097546">
    <property type="term" value="C:ciliary base"/>
    <property type="evidence" value="ECO:0007669"/>
    <property type="project" value="UniProtKB-ARBA"/>
</dbReference>
<dbReference type="InterPro" id="IPR000595">
    <property type="entry name" value="cNMP-bd_dom"/>
</dbReference>
<evidence type="ECO:0000256" key="2">
    <source>
        <dbReference type="ARBA" id="ARBA00004496"/>
    </source>
</evidence>
<comment type="function">
    <text evidence="12">Regulatory subunit of the cAMP-dependent protein kinases involved in cAMP signaling in cells. Type II regulatory chains mediate membrane association by binding to anchoring proteins, including the MAP2 kinase.</text>
</comment>
<evidence type="ECO:0000256" key="5">
    <source>
        <dbReference type="ARBA" id="ARBA00022490"/>
    </source>
</evidence>
<dbReference type="PROSITE" id="PS00888">
    <property type="entry name" value="CNMP_BINDING_1"/>
    <property type="match status" value="1"/>
</dbReference>
<evidence type="ECO:0000256" key="6">
    <source>
        <dbReference type="ARBA" id="ARBA00022553"/>
    </source>
</evidence>
<dbReference type="InterPro" id="IPR018490">
    <property type="entry name" value="cNMP-bd_dom_sf"/>
</dbReference>
<dbReference type="PROSITE" id="PS50042">
    <property type="entry name" value="CNMP_BINDING_3"/>
    <property type="match status" value="2"/>
</dbReference>
<proteinExistence type="inferred from homology"/>
<evidence type="ECO:0000256" key="1">
    <source>
        <dbReference type="ARBA" id="ARBA00004236"/>
    </source>
</evidence>
<dbReference type="SUPFAM" id="SSF51206">
    <property type="entry name" value="cAMP-binding domain-like"/>
    <property type="match status" value="2"/>
</dbReference>
<reference evidence="16" key="2">
    <citation type="submission" date="2025-08" db="UniProtKB">
        <authorList>
            <consortium name="Ensembl"/>
        </authorList>
    </citation>
    <scope>IDENTIFICATION</scope>
</reference>
<evidence type="ECO:0000256" key="11">
    <source>
        <dbReference type="ARBA" id="ARBA00023149"/>
    </source>
</evidence>
<keyword evidence="5" id="KW-0963">Cytoplasm</keyword>
<dbReference type="PANTHER" id="PTHR11635">
    <property type="entry name" value="CAMP-DEPENDENT PROTEIN KINASE REGULATORY CHAIN"/>
    <property type="match status" value="1"/>
</dbReference>
<dbReference type="GO" id="GO:0004862">
    <property type="term" value="F:cAMP-dependent protein kinase inhibitor activity"/>
    <property type="evidence" value="ECO:0007669"/>
    <property type="project" value="TreeGrafter"/>
</dbReference>
<dbReference type="InterPro" id="IPR018488">
    <property type="entry name" value="cNMP-bd_CS"/>
</dbReference>
<gene>
    <name evidence="16" type="primary">PRKAR2A</name>
</gene>
<organism evidence="16 17">
    <name type="scientific">Rhinopithecus bieti</name>
    <name type="common">Black snub-nosed monkey</name>
    <name type="synonym">Pygathrix bieti</name>
    <dbReference type="NCBI Taxonomy" id="61621"/>
    <lineage>
        <taxon>Eukaryota</taxon>
        <taxon>Metazoa</taxon>
        <taxon>Chordata</taxon>
        <taxon>Craniata</taxon>
        <taxon>Vertebrata</taxon>
        <taxon>Euteleostomi</taxon>
        <taxon>Mammalia</taxon>
        <taxon>Eutheria</taxon>
        <taxon>Euarchontoglires</taxon>
        <taxon>Primates</taxon>
        <taxon>Haplorrhini</taxon>
        <taxon>Catarrhini</taxon>
        <taxon>Cercopithecidae</taxon>
        <taxon>Colobinae</taxon>
        <taxon>Rhinopithecus</taxon>
    </lineage>
</organism>
<dbReference type="Ensembl" id="ENSRBIT00000016052.1">
    <property type="protein sequence ID" value="ENSRBIP00000003083.1"/>
    <property type="gene ID" value="ENSRBIG00000014609.1"/>
</dbReference>
<reference evidence="16" key="3">
    <citation type="submission" date="2025-09" db="UniProtKB">
        <authorList>
            <consortium name="Ensembl"/>
        </authorList>
    </citation>
    <scope>IDENTIFICATION</scope>
</reference>
<dbReference type="GO" id="GO:0141162">
    <property type="term" value="P:negative regulation of cAMP/PKA signal transduction"/>
    <property type="evidence" value="ECO:0007669"/>
    <property type="project" value="UniProtKB-ARBA"/>
</dbReference>
<dbReference type="PROSITE" id="PS00889">
    <property type="entry name" value="CNMP_BINDING_2"/>
    <property type="match status" value="2"/>
</dbReference>
<evidence type="ECO:0000256" key="10">
    <source>
        <dbReference type="ARBA" id="ARBA00023136"/>
    </source>
</evidence>
<dbReference type="SMART" id="SM00100">
    <property type="entry name" value="cNMP"/>
    <property type="match status" value="2"/>
</dbReference>
<evidence type="ECO:0000313" key="17">
    <source>
        <dbReference type="Proteomes" id="UP000233180"/>
    </source>
</evidence>
<dbReference type="SMART" id="SM00394">
    <property type="entry name" value="RIIa"/>
    <property type="match status" value="1"/>
</dbReference>
<dbReference type="InterPro" id="IPR014710">
    <property type="entry name" value="RmlC-like_jellyroll"/>
</dbReference>
<dbReference type="SUPFAM" id="SSF47391">
    <property type="entry name" value="Dimerization-anchoring domain of cAMP-dependent PK regulatory subunit"/>
    <property type="match status" value="1"/>
</dbReference>
<dbReference type="Pfam" id="PF02197">
    <property type="entry name" value="RIIa"/>
    <property type="match status" value="1"/>
</dbReference>
<keyword evidence="11" id="KW-0114">cAMP</keyword>
<dbReference type="FunFam" id="2.60.120.10:FF:000113">
    <property type="entry name" value="cAMP-dependent protein kinase type II-alpha regulatory subunit isoform X2"/>
    <property type="match status" value="1"/>
</dbReference>
<protein>
    <recommendedName>
        <fullName evidence="13">cAMP-dependent protein kinase type II-alpha regulatory subunit</fullName>
    </recommendedName>
</protein>
<feature type="domain" description="Cyclic nucleotide-binding" evidence="15">
    <location>
        <begin position="233"/>
        <end position="338"/>
    </location>
</feature>
<dbReference type="FunFam" id="1.20.890.10:FF:000002">
    <property type="entry name" value="cAMP-dependent protein kinase type II-alpha regulatory subunit"/>
    <property type="match status" value="1"/>
</dbReference>
<dbReference type="CDD" id="cd12103">
    <property type="entry name" value="DD_RIIalpha_PKA"/>
    <property type="match status" value="1"/>
</dbReference>
<dbReference type="PRINTS" id="PR00103">
    <property type="entry name" value="CAMPKINASE"/>
</dbReference>
<evidence type="ECO:0000256" key="7">
    <source>
        <dbReference type="ARBA" id="ARBA00022566"/>
    </source>
</evidence>
<dbReference type="AlphaFoldDB" id="A0A2K6JVQ0"/>
<dbReference type="GO" id="GO:0005829">
    <property type="term" value="C:cytosol"/>
    <property type="evidence" value="ECO:0007669"/>
    <property type="project" value="TreeGrafter"/>
</dbReference>
<keyword evidence="7" id="KW-0116">cAMP-binding</keyword>
<dbReference type="GO" id="GO:0005952">
    <property type="term" value="C:cAMP-dependent protein kinase complex"/>
    <property type="evidence" value="ECO:0007669"/>
    <property type="project" value="InterPro"/>
</dbReference>
<evidence type="ECO:0000256" key="3">
    <source>
        <dbReference type="ARBA" id="ARBA00005753"/>
    </source>
</evidence>
<dbReference type="GO" id="GO:0034236">
    <property type="term" value="F:protein kinase A catalytic subunit binding"/>
    <property type="evidence" value="ECO:0007669"/>
    <property type="project" value="TreeGrafter"/>
</dbReference>
<sequence>MSHIQIPPGLTELLQGYTVEVLRQQPPDLVEFAVDYFTRLREARAPASVLPAATPRQSPGHPTPEPGPDRVADAKGDSESEEDEDLEVPIPSRFNRRVSVCAETYNPDEEEEDTDPREQLSQVLDAMFERIVKADEHVIDQGDDGDNFYVIERGTYDILVTKDNQTRSVGQYDNRGSFGELALMYNTPRAATIVATSEGSLWGLDRVTFRRIIVKNNAKKRKMFESFIESVPLLKSLEVSERMKIVDVIGEKIYKDGERIITQTKSNKDGGNQEVEIARCHKGQYFGELALVTNKPRAASAYAVGDVKCLVMDVQAFERLLGPCMDIMKRNISHYEEQLVKMFGSSMDLGNLGQ</sequence>
<comment type="similarity">
    <text evidence="3">Belongs to the cAMP-dependent kinase regulatory chain family.</text>
</comment>
<dbReference type="PANTHER" id="PTHR11635:SF153">
    <property type="entry name" value="CAMP-DEPENDENT PROTEIN KINASE TYPE II-ALPHA REGULATORY SUBUNIT"/>
    <property type="match status" value="1"/>
</dbReference>
<evidence type="ECO:0000256" key="4">
    <source>
        <dbReference type="ARBA" id="ARBA00022475"/>
    </source>
</evidence>
<keyword evidence="10" id="KW-0472">Membrane</keyword>
<keyword evidence="17" id="KW-1185">Reference proteome</keyword>
<dbReference type="Gene3D" id="1.20.890.10">
    <property type="entry name" value="cAMP-dependent protein kinase regulatory subunit, dimerization-anchoring domain"/>
    <property type="match status" value="1"/>
</dbReference>
<dbReference type="InterPro" id="IPR050503">
    <property type="entry name" value="cAMP-dep_PK_reg_su-like"/>
</dbReference>
<dbReference type="Pfam" id="PF00027">
    <property type="entry name" value="cNMP_binding"/>
    <property type="match status" value="2"/>
</dbReference>
<dbReference type="CDD" id="cd00038">
    <property type="entry name" value="CAP_ED"/>
    <property type="match status" value="2"/>
</dbReference>
<dbReference type="FunFam" id="2.60.120.10:FF:000017">
    <property type="entry name" value="cAMP-dependent protein kinase type II regulatory subunit"/>
    <property type="match status" value="1"/>
</dbReference>
<feature type="compositionally biased region" description="Basic and acidic residues" evidence="14">
    <location>
        <begin position="67"/>
        <end position="78"/>
    </location>
</feature>
<dbReference type="GO" id="GO:0005886">
    <property type="term" value="C:plasma membrane"/>
    <property type="evidence" value="ECO:0007669"/>
    <property type="project" value="UniProtKB-SubCell"/>
</dbReference>
<evidence type="ECO:0000259" key="15">
    <source>
        <dbReference type="PROSITE" id="PS50042"/>
    </source>
</evidence>
<dbReference type="GeneTree" id="ENSGT00940000154836"/>
<dbReference type="Proteomes" id="UP000233180">
    <property type="component" value="Unassembled WGS sequence"/>
</dbReference>
<keyword evidence="4" id="KW-1003">Cell membrane</keyword>
<keyword evidence="6" id="KW-0597">Phosphoprotein</keyword>
<dbReference type="GO" id="GO:0030552">
    <property type="term" value="F:cAMP binding"/>
    <property type="evidence" value="ECO:0007669"/>
    <property type="project" value="UniProtKB-KW"/>
</dbReference>
<dbReference type="InterPro" id="IPR003117">
    <property type="entry name" value="cAMP_dep_PK_reg_su_I/II_a/b"/>
</dbReference>
<accession>A0A2K6JVQ0</accession>
<dbReference type="Gene3D" id="2.60.120.10">
    <property type="entry name" value="Jelly Rolls"/>
    <property type="match status" value="3"/>
</dbReference>
<name>A0A2K6JVQ0_RHIBE</name>
<evidence type="ECO:0000256" key="12">
    <source>
        <dbReference type="ARBA" id="ARBA00037198"/>
    </source>
</evidence>
<evidence type="ECO:0000256" key="13">
    <source>
        <dbReference type="ARBA" id="ARBA00041039"/>
    </source>
</evidence>